<accession>A0A0C2GII7</accession>
<feature type="compositionally biased region" description="Basic and acidic residues" evidence="1">
    <location>
        <begin position="19"/>
        <end position="47"/>
    </location>
</feature>
<evidence type="ECO:0000313" key="2">
    <source>
        <dbReference type="EMBL" id="KIH58704.1"/>
    </source>
</evidence>
<reference evidence="2 3" key="1">
    <citation type="submission" date="2013-12" db="EMBL/GenBank/DDBJ databases">
        <title>Draft genome of the parsitic nematode Ancylostoma duodenale.</title>
        <authorList>
            <person name="Mitreva M."/>
        </authorList>
    </citation>
    <scope>NUCLEOTIDE SEQUENCE [LARGE SCALE GENOMIC DNA]</scope>
    <source>
        <strain evidence="2 3">Zhejiang</strain>
    </source>
</reference>
<evidence type="ECO:0000313" key="3">
    <source>
        <dbReference type="Proteomes" id="UP000054047"/>
    </source>
</evidence>
<sequence>MCCHVTDEFRDSERDFLLPEKANRSSRERSINGRKSDERGTSRDHSYRTTSQASSRRDDIPEIAVELAERKSGSSRPPSQMERLQLQETEFMTPAHSITEENEEVYEQVDEHGSSSNSHQSSRDRKEKAIQQTARQLLKPITKPKSRSASGLPVTQQLLSRRPLQQRAPRFRISMSPPRKKGDATGERSTN</sequence>
<gene>
    <name evidence="2" type="ORF">ANCDUO_11086</name>
</gene>
<organism evidence="2 3">
    <name type="scientific">Ancylostoma duodenale</name>
    <dbReference type="NCBI Taxonomy" id="51022"/>
    <lineage>
        <taxon>Eukaryota</taxon>
        <taxon>Metazoa</taxon>
        <taxon>Ecdysozoa</taxon>
        <taxon>Nematoda</taxon>
        <taxon>Chromadorea</taxon>
        <taxon>Rhabditida</taxon>
        <taxon>Rhabditina</taxon>
        <taxon>Rhabditomorpha</taxon>
        <taxon>Strongyloidea</taxon>
        <taxon>Ancylostomatidae</taxon>
        <taxon>Ancylostomatinae</taxon>
        <taxon>Ancylostoma</taxon>
    </lineage>
</organism>
<evidence type="ECO:0000256" key="1">
    <source>
        <dbReference type="SAM" id="MobiDB-lite"/>
    </source>
</evidence>
<dbReference type="Proteomes" id="UP000054047">
    <property type="component" value="Unassembled WGS sequence"/>
</dbReference>
<feature type="region of interest" description="Disordered" evidence="1">
    <location>
        <begin position="19"/>
        <end position="191"/>
    </location>
</feature>
<feature type="compositionally biased region" description="Basic and acidic residues" evidence="1">
    <location>
        <begin position="180"/>
        <end position="191"/>
    </location>
</feature>
<dbReference type="AlphaFoldDB" id="A0A0C2GII7"/>
<name>A0A0C2GII7_9BILA</name>
<proteinExistence type="predicted"/>
<feature type="compositionally biased region" description="Low complexity" evidence="1">
    <location>
        <begin position="156"/>
        <end position="168"/>
    </location>
</feature>
<dbReference type="EMBL" id="KN732803">
    <property type="protein sequence ID" value="KIH58704.1"/>
    <property type="molecule type" value="Genomic_DNA"/>
</dbReference>
<keyword evidence="3" id="KW-1185">Reference proteome</keyword>
<protein>
    <submittedName>
        <fullName evidence="2">Uncharacterized protein</fullName>
    </submittedName>
</protein>